<name>A0ABX5PTQ6_9FLAO</name>
<comment type="caution">
    <text evidence="1">The sequence shown here is derived from an EMBL/GenBank/DDBJ whole genome shotgun (WGS) entry which is preliminary data.</text>
</comment>
<protein>
    <submittedName>
        <fullName evidence="1">Uncharacterized protein</fullName>
    </submittedName>
</protein>
<organism evidence="1 2">
    <name type="scientific">Nonlabens dokdonensis</name>
    <dbReference type="NCBI Taxonomy" id="328515"/>
    <lineage>
        <taxon>Bacteria</taxon>
        <taxon>Pseudomonadati</taxon>
        <taxon>Bacteroidota</taxon>
        <taxon>Flavobacteriia</taxon>
        <taxon>Flavobacteriales</taxon>
        <taxon>Flavobacteriaceae</taxon>
        <taxon>Nonlabens</taxon>
    </lineage>
</organism>
<gene>
    <name evidence="1" type="ORF">LX97_03486</name>
</gene>
<evidence type="ECO:0000313" key="2">
    <source>
        <dbReference type="Proteomes" id="UP000248584"/>
    </source>
</evidence>
<reference evidence="1 2" key="1">
    <citation type="submission" date="2018-06" db="EMBL/GenBank/DDBJ databases">
        <title>Genomic Encyclopedia of Archaeal and Bacterial Type Strains, Phase II (KMG-II): from individual species to whole genera.</title>
        <authorList>
            <person name="Goeker M."/>
        </authorList>
    </citation>
    <scope>NUCLEOTIDE SEQUENCE [LARGE SCALE GENOMIC DNA]</scope>
    <source>
        <strain evidence="1 2">DSM 17205</strain>
    </source>
</reference>
<dbReference type="EMBL" id="QKZR01000020">
    <property type="protein sequence ID" value="PZX36195.1"/>
    <property type="molecule type" value="Genomic_DNA"/>
</dbReference>
<proteinExistence type="predicted"/>
<dbReference type="RefSeq" id="WP_041567177.1">
    <property type="nucleotide sequence ID" value="NZ_QKZR01000020.1"/>
</dbReference>
<sequence length="111" mass="13097">MTIQEFLDEHYQRLSDFTSKQISDFNQDFPNKADHFIKRSHYLSQQIIENSNDLISDVYSDENLDPEQRVIIKGTSIPMTQFLLMGVSKNQIECLKRFDDAVEKLFIQSFE</sequence>
<dbReference type="Proteomes" id="UP000248584">
    <property type="component" value="Unassembled WGS sequence"/>
</dbReference>
<accession>A0ABX5PTQ6</accession>
<evidence type="ECO:0000313" key="1">
    <source>
        <dbReference type="EMBL" id="PZX36195.1"/>
    </source>
</evidence>
<keyword evidence="2" id="KW-1185">Reference proteome</keyword>